<keyword evidence="2" id="KW-0238">DNA-binding</keyword>
<organism evidence="5 6">
    <name type="scientific">Ancylobacter vacuolatus</name>
    <dbReference type="NCBI Taxonomy" id="223389"/>
    <lineage>
        <taxon>Bacteria</taxon>
        <taxon>Pseudomonadati</taxon>
        <taxon>Pseudomonadota</taxon>
        <taxon>Alphaproteobacteria</taxon>
        <taxon>Hyphomicrobiales</taxon>
        <taxon>Xanthobacteraceae</taxon>
        <taxon>Ancylobacter</taxon>
    </lineage>
</organism>
<keyword evidence="3" id="KW-0804">Transcription</keyword>
<accession>A0ABU0DK60</accession>
<evidence type="ECO:0000313" key="6">
    <source>
        <dbReference type="Proteomes" id="UP001238467"/>
    </source>
</evidence>
<dbReference type="SUPFAM" id="SSF46689">
    <property type="entry name" value="Homeodomain-like"/>
    <property type="match status" value="2"/>
</dbReference>
<dbReference type="SMART" id="SM00342">
    <property type="entry name" value="HTH_ARAC"/>
    <property type="match status" value="1"/>
</dbReference>
<dbReference type="Gene3D" id="1.10.10.60">
    <property type="entry name" value="Homeodomain-like"/>
    <property type="match status" value="2"/>
</dbReference>
<evidence type="ECO:0000256" key="1">
    <source>
        <dbReference type="ARBA" id="ARBA00023015"/>
    </source>
</evidence>
<dbReference type="InterPro" id="IPR018060">
    <property type="entry name" value="HTH_AraC"/>
</dbReference>
<dbReference type="EMBL" id="JAUSUH010000007">
    <property type="protein sequence ID" value="MDQ0348800.1"/>
    <property type="molecule type" value="Genomic_DNA"/>
</dbReference>
<evidence type="ECO:0000256" key="2">
    <source>
        <dbReference type="ARBA" id="ARBA00023125"/>
    </source>
</evidence>
<dbReference type="RefSeq" id="WP_307061933.1">
    <property type="nucleotide sequence ID" value="NZ_JAUSUH010000007.1"/>
</dbReference>
<dbReference type="PROSITE" id="PS00041">
    <property type="entry name" value="HTH_ARAC_FAMILY_1"/>
    <property type="match status" value="1"/>
</dbReference>
<reference evidence="5 6" key="1">
    <citation type="submission" date="2023-07" db="EMBL/GenBank/DDBJ databases">
        <title>Genomic Encyclopedia of Type Strains, Phase IV (KMG-IV): sequencing the most valuable type-strain genomes for metagenomic binning, comparative biology and taxonomic classification.</title>
        <authorList>
            <person name="Goeker M."/>
        </authorList>
    </citation>
    <scope>NUCLEOTIDE SEQUENCE [LARGE SCALE GENOMIC DNA]</scope>
    <source>
        <strain evidence="5 6">DSM 1277</strain>
    </source>
</reference>
<dbReference type="InterPro" id="IPR050204">
    <property type="entry name" value="AraC_XylS_family_regulators"/>
</dbReference>
<dbReference type="PROSITE" id="PS01124">
    <property type="entry name" value="HTH_ARAC_FAMILY_2"/>
    <property type="match status" value="1"/>
</dbReference>
<dbReference type="InterPro" id="IPR018062">
    <property type="entry name" value="HTH_AraC-typ_CS"/>
</dbReference>
<comment type="caution">
    <text evidence="5">The sequence shown here is derived from an EMBL/GenBank/DDBJ whole genome shotgun (WGS) entry which is preliminary data.</text>
</comment>
<protein>
    <submittedName>
        <fullName evidence="5">AraC-like DNA-binding protein</fullName>
    </submittedName>
</protein>
<dbReference type="InterPro" id="IPR009057">
    <property type="entry name" value="Homeodomain-like_sf"/>
</dbReference>
<keyword evidence="6" id="KW-1185">Reference proteome</keyword>
<dbReference type="PANTHER" id="PTHR46796">
    <property type="entry name" value="HTH-TYPE TRANSCRIPTIONAL ACTIVATOR RHAS-RELATED"/>
    <property type="match status" value="1"/>
</dbReference>
<dbReference type="Pfam" id="PF12833">
    <property type="entry name" value="HTH_18"/>
    <property type="match status" value="1"/>
</dbReference>
<dbReference type="InterPro" id="IPR020449">
    <property type="entry name" value="Tscrpt_reg_AraC-type_HTH"/>
</dbReference>
<evidence type="ECO:0000256" key="3">
    <source>
        <dbReference type="ARBA" id="ARBA00023163"/>
    </source>
</evidence>
<dbReference type="PANTHER" id="PTHR46796:SF14">
    <property type="entry name" value="TRANSCRIPTIONAL REGULATORY PROTEIN"/>
    <property type="match status" value="1"/>
</dbReference>
<evidence type="ECO:0000313" key="5">
    <source>
        <dbReference type="EMBL" id="MDQ0348800.1"/>
    </source>
</evidence>
<proteinExistence type="predicted"/>
<keyword evidence="1" id="KW-0805">Transcription regulation</keyword>
<dbReference type="PRINTS" id="PR00032">
    <property type="entry name" value="HTHARAC"/>
</dbReference>
<gene>
    <name evidence="5" type="ORF">J2S76_003234</name>
</gene>
<dbReference type="Proteomes" id="UP001238467">
    <property type="component" value="Unassembled WGS sequence"/>
</dbReference>
<evidence type="ECO:0000259" key="4">
    <source>
        <dbReference type="PROSITE" id="PS01124"/>
    </source>
</evidence>
<sequence length="116" mass="13130">MAGIVAAGLAPWQQRHATEMMQARLGSPLTIKEIARACEVTPSHFARAFRCTFGRAPYRYLTDLRIAEAKRQMMDTDLSLTDIALMCGFTDQSHFTRVFRRLVGKSPGLWRQAARE</sequence>
<name>A0ABU0DK60_9HYPH</name>
<feature type="domain" description="HTH araC/xylS-type" evidence="4">
    <location>
        <begin position="15"/>
        <end position="113"/>
    </location>
</feature>